<dbReference type="InterPro" id="IPR051227">
    <property type="entry name" value="CS_glycosyltransferase"/>
</dbReference>
<dbReference type="Pfam" id="PF05679">
    <property type="entry name" value="CHGN"/>
    <property type="match status" value="1"/>
</dbReference>
<organism evidence="9 10">
    <name type="scientific">Porphyra umbilicalis</name>
    <name type="common">Purple laver</name>
    <name type="synonym">Red alga</name>
    <dbReference type="NCBI Taxonomy" id="2786"/>
    <lineage>
        <taxon>Eukaryota</taxon>
        <taxon>Rhodophyta</taxon>
        <taxon>Bangiophyceae</taxon>
        <taxon>Bangiales</taxon>
        <taxon>Bangiaceae</taxon>
        <taxon>Porphyra</taxon>
    </lineage>
</organism>
<comment type="similarity">
    <text evidence="2">Belongs to the chondroitin N-acetylgalactosaminyltransferase family.</text>
</comment>
<keyword evidence="10" id="KW-1185">Reference proteome</keyword>
<dbReference type="SUPFAM" id="SSF53448">
    <property type="entry name" value="Nucleotide-diphospho-sugar transferases"/>
    <property type="match status" value="1"/>
</dbReference>
<name>A0A1X6P0B8_PORUM</name>
<evidence type="ECO:0000256" key="3">
    <source>
        <dbReference type="ARBA" id="ARBA00022679"/>
    </source>
</evidence>
<keyword evidence="4" id="KW-0812">Transmembrane</keyword>
<keyword evidence="8" id="KW-0472">Membrane</keyword>
<evidence type="ECO:0000313" key="9">
    <source>
        <dbReference type="EMBL" id="OSX74277.1"/>
    </source>
</evidence>
<dbReference type="GO" id="GO:0032580">
    <property type="term" value="C:Golgi cisterna membrane"/>
    <property type="evidence" value="ECO:0007669"/>
    <property type="project" value="InterPro"/>
</dbReference>
<evidence type="ECO:0008006" key="11">
    <source>
        <dbReference type="Google" id="ProtNLM"/>
    </source>
</evidence>
<dbReference type="GO" id="GO:0000139">
    <property type="term" value="C:Golgi membrane"/>
    <property type="evidence" value="ECO:0007669"/>
    <property type="project" value="UniProtKB-SubCell"/>
</dbReference>
<evidence type="ECO:0000256" key="2">
    <source>
        <dbReference type="ARBA" id="ARBA00009239"/>
    </source>
</evidence>
<dbReference type="Gene3D" id="3.90.550.10">
    <property type="entry name" value="Spore Coat Polysaccharide Biosynthesis Protein SpsA, Chain A"/>
    <property type="match status" value="1"/>
</dbReference>
<keyword evidence="3" id="KW-0808">Transferase</keyword>
<dbReference type="PANTHER" id="PTHR12369:SF11">
    <property type="entry name" value="HEXOSYLTRANSFERASE"/>
    <property type="match status" value="1"/>
</dbReference>
<dbReference type="OrthoDB" id="431432at2759"/>
<comment type="subcellular location">
    <subcellularLocation>
        <location evidence="1">Golgi apparatus membrane</location>
        <topology evidence="1">Single-pass type II membrane protein</topology>
    </subcellularLocation>
</comment>
<dbReference type="InterPro" id="IPR008428">
    <property type="entry name" value="Chond_GalNAc"/>
</dbReference>
<dbReference type="GO" id="GO:0047238">
    <property type="term" value="F:glucuronosyl-N-acetylgalactosaminyl-proteoglycan 4-beta-N-acetylgalactosaminyltransferase activity"/>
    <property type="evidence" value="ECO:0007669"/>
    <property type="project" value="TreeGrafter"/>
</dbReference>
<dbReference type="PANTHER" id="PTHR12369">
    <property type="entry name" value="CHONDROITIN SYNTHASE"/>
    <property type="match status" value="1"/>
</dbReference>
<evidence type="ECO:0000256" key="4">
    <source>
        <dbReference type="ARBA" id="ARBA00022692"/>
    </source>
</evidence>
<keyword evidence="7" id="KW-0333">Golgi apparatus</keyword>
<evidence type="ECO:0000256" key="8">
    <source>
        <dbReference type="ARBA" id="ARBA00023136"/>
    </source>
</evidence>
<sequence>VTLLAVGGDAAGAFSRSVALREAARLVPVTGRMLFSDVDVPPSATAVANCRRNAVLGRQVYFPVFYSLWAGRTGLGVGSGAWRLYSYGLACLHRWDFEEVGGWAGAERNFRGWGKEDVALYWAFKTSDTYSVFRALEPGLRHTWHERTCERRSPHYRDCRRSRYENYGSGAYLGRVLEDAGMDLEHVFKHRAAPL</sequence>
<keyword evidence="6" id="KW-1133">Transmembrane helix</keyword>
<reference evidence="9 10" key="1">
    <citation type="submission" date="2017-03" db="EMBL/GenBank/DDBJ databases">
        <title>WGS assembly of Porphyra umbilicalis.</title>
        <authorList>
            <person name="Brawley S.H."/>
            <person name="Blouin N.A."/>
            <person name="Ficko-Blean E."/>
            <person name="Wheeler G.L."/>
            <person name="Lohr M."/>
            <person name="Goodson H.V."/>
            <person name="Jenkins J.W."/>
            <person name="Blaby-Haas C.E."/>
            <person name="Helliwell K.E."/>
            <person name="Chan C."/>
            <person name="Marriage T."/>
            <person name="Bhattacharya D."/>
            <person name="Klein A.S."/>
            <person name="Badis Y."/>
            <person name="Brodie J."/>
            <person name="Cao Y."/>
            <person name="Collen J."/>
            <person name="Dittami S.M."/>
            <person name="Gachon C.M."/>
            <person name="Green B.R."/>
            <person name="Karpowicz S."/>
            <person name="Kim J.W."/>
            <person name="Kudahl U."/>
            <person name="Lin S."/>
            <person name="Michel G."/>
            <person name="Mittag M."/>
            <person name="Olson B.J."/>
            <person name="Pangilinan J."/>
            <person name="Peng Y."/>
            <person name="Qiu H."/>
            <person name="Shu S."/>
            <person name="Singer J.T."/>
            <person name="Smith A.G."/>
            <person name="Sprecher B.N."/>
            <person name="Wagner V."/>
            <person name="Wang W."/>
            <person name="Wang Z.-Y."/>
            <person name="Yan J."/>
            <person name="Yarish C."/>
            <person name="Zoeuner-Riek S."/>
            <person name="Zhuang Y."/>
            <person name="Zou Y."/>
            <person name="Lindquist E.A."/>
            <person name="Grimwood J."/>
            <person name="Barry K."/>
            <person name="Rokhsar D.S."/>
            <person name="Schmutz J."/>
            <person name="Stiller J.W."/>
            <person name="Grossman A.R."/>
            <person name="Prochnik S.E."/>
        </authorList>
    </citation>
    <scope>NUCLEOTIDE SEQUENCE [LARGE SCALE GENOMIC DNA]</scope>
    <source>
        <strain evidence="9">4086291</strain>
    </source>
</reference>
<evidence type="ECO:0000256" key="1">
    <source>
        <dbReference type="ARBA" id="ARBA00004323"/>
    </source>
</evidence>
<feature type="non-terminal residue" evidence="9">
    <location>
        <position position="1"/>
    </location>
</feature>
<dbReference type="AlphaFoldDB" id="A0A1X6P0B8"/>
<keyword evidence="5" id="KW-0735">Signal-anchor</keyword>
<evidence type="ECO:0000256" key="6">
    <source>
        <dbReference type="ARBA" id="ARBA00022989"/>
    </source>
</evidence>
<protein>
    <recommendedName>
        <fullName evidence="11">Galactosyltransferase C-terminal domain-containing protein</fullName>
    </recommendedName>
</protein>
<evidence type="ECO:0000313" key="10">
    <source>
        <dbReference type="Proteomes" id="UP000218209"/>
    </source>
</evidence>
<evidence type="ECO:0000256" key="7">
    <source>
        <dbReference type="ARBA" id="ARBA00023034"/>
    </source>
</evidence>
<dbReference type="Proteomes" id="UP000218209">
    <property type="component" value="Unassembled WGS sequence"/>
</dbReference>
<dbReference type="EMBL" id="KV918955">
    <property type="protein sequence ID" value="OSX74277.1"/>
    <property type="molecule type" value="Genomic_DNA"/>
</dbReference>
<evidence type="ECO:0000256" key="5">
    <source>
        <dbReference type="ARBA" id="ARBA00022968"/>
    </source>
</evidence>
<accession>A0A1X6P0B8</accession>
<proteinExistence type="inferred from homology"/>
<gene>
    <name evidence="9" type="ORF">BU14_0297s0004</name>
</gene>
<dbReference type="InterPro" id="IPR029044">
    <property type="entry name" value="Nucleotide-diphossugar_trans"/>
</dbReference>